<evidence type="ECO:0000313" key="1">
    <source>
        <dbReference type="EMBL" id="MDP9868268.1"/>
    </source>
</evidence>
<evidence type="ECO:0000313" key="2">
    <source>
        <dbReference type="Proteomes" id="UP001230426"/>
    </source>
</evidence>
<organism evidence="1 2">
    <name type="scientific">Streptosporangium brasiliense</name>
    <dbReference type="NCBI Taxonomy" id="47480"/>
    <lineage>
        <taxon>Bacteria</taxon>
        <taxon>Bacillati</taxon>
        <taxon>Actinomycetota</taxon>
        <taxon>Actinomycetes</taxon>
        <taxon>Streptosporangiales</taxon>
        <taxon>Streptosporangiaceae</taxon>
        <taxon>Streptosporangium</taxon>
    </lineage>
</organism>
<protein>
    <submittedName>
        <fullName evidence="1">Uncharacterized protein</fullName>
    </submittedName>
</protein>
<accession>A0ABT9RGN4</accession>
<dbReference type="RefSeq" id="WP_306870938.1">
    <property type="nucleotide sequence ID" value="NZ_JAUSRB010000002.1"/>
</dbReference>
<dbReference type="EMBL" id="JAUSRB010000002">
    <property type="protein sequence ID" value="MDP9868268.1"/>
    <property type="molecule type" value="Genomic_DNA"/>
</dbReference>
<gene>
    <name evidence="1" type="ORF">J2S55_007534</name>
</gene>
<proteinExistence type="predicted"/>
<reference evidence="1 2" key="1">
    <citation type="submission" date="2023-07" db="EMBL/GenBank/DDBJ databases">
        <title>Sequencing the genomes of 1000 actinobacteria strains.</title>
        <authorList>
            <person name="Klenk H.-P."/>
        </authorList>
    </citation>
    <scope>NUCLEOTIDE SEQUENCE [LARGE SCALE GENOMIC DNA]</scope>
    <source>
        <strain evidence="1 2">DSM 44109</strain>
    </source>
</reference>
<keyword evidence="2" id="KW-1185">Reference proteome</keyword>
<sequence>MVAPQEEPTWQPISMLAMLTAHVEDGVTMVREQHATLKKGHATPYVLDDATVTQVKRSSPRPLRTTSCCRAGLALGRPRRERRATLRCRALHRPVEQMQAETP</sequence>
<dbReference type="Proteomes" id="UP001230426">
    <property type="component" value="Unassembled WGS sequence"/>
</dbReference>
<name>A0ABT9RGN4_9ACTN</name>
<comment type="caution">
    <text evidence="1">The sequence shown here is derived from an EMBL/GenBank/DDBJ whole genome shotgun (WGS) entry which is preliminary data.</text>
</comment>